<dbReference type="EMBL" id="MBFT01000048">
    <property type="protein sequence ID" value="PVU99232.1"/>
    <property type="molecule type" value="Genomic_DNA"/>
</dbReference>
<comment type="pathway">
    <text evidence="1">Porphyrin-containing compound metabolism; protoporphyrin-IX biosynthesis; protoporphyrinogen-IX from coproporphyrinogen-III (O2 route): step 1/1.</text>
</comment>
<evidence type="ECO:0000256" key="2">
    <source>
        <dbReference type="ARBA" id="ARBA00010644"/>
    </source>
</evidence>
<gene>
    <name evidence="8" type="ORF">BB559_000902</name>
</gene>
<dbReference type="OrthoDB" id="15318at2759"/>
<comment type="caution">
    <text evidence="8">The sequence shown here is derived from an EMBL/GenBank/DDBJ whole genome shotgun (WGS) entry which is preliminary data.</text>
</comment>
<dbReference type="InterPro" id="IPR036406">
    <property type="entry name" value="Coprogen_oxidase_aer_sf"/>
</dbReference>
<dbReference type="EC" id="1.3.3.3" evidence="4"/>
<keyword evidence="5" id="KW-0560">Oxidoreductase</keyword>
<dbReference type="PANTHER" id="PTHR10755">
    <property type="entry name" value="COPROPORPHYRINOGEN III OXIDASE, MITOCHONDRIAL"/>
    <property type="match status" value="1"/>
</dbReference>
<dbReference type="UniPathway" id="UPA00251">
    <property type="reaction ID" value="UER00322"/>
</dbReference>
<keyword evidence="9" id="KW-1185">Reference proteome</keyword>
<comment type="subunit">
    <text evidence="3">Homodimer.</text>
</comment>
<dbReference type="GO" id="GO:0005737">
    <property type="term" value="C:cytoplasm"/>
    <property type="evidence" value="ECO:0007669"/>
    <property type="project" value="TreeGrafter"/>
</dbReference>
<dbReference type="Proteomes" id="UP000245699">
    <property type="component" value="Unassembled WGS sequence"/>
</dbReference>
<evidence type="ECO:0000313" key="9">
    <source>
        <dbReference type="Proteomes" id="UP000245699"/>
    </source>
</evidence>
<dbReference type="NCBIfam" id="NF003727">
    <property type="entry name" value="PRK05330.1"/>
    <property type="match status" value="1"/>
</dbReference>
<dbReference type="SUPFAM" id="SSF102886">
    <property type="entry name" value="Coproporphyrinogen III oxidase"/>
    <property type="match status" value="1"/>
</dbReference>
<protein>
    <recommendedName>
        <fullName evidence="4">coproporphyrinogen oxidase</fullName>
        <ecNumber evidence="4">1.3.3.3</ecNumber>
    </recommendedName>
</protein>
<comment type="similarity">
    <text evidence="2">Belongs to the aerobic coproporphyrinogen-III oxidase family.</text>
</comment>
<keyword evidence="7" id="KW-0812">Transmembrane</keyword>
<keyword evidence="7" id="KW-1133">Transmembrane helix</keyword>
<keyword evidence="7" id="KW-0472">Membrane</keyword>
<keyword evidence="6" id="KW-0627">Porphyrin biosynthesis</keyword>
<proteinExistence type="inferred from homology"/>
<dbReference type="GO" id="GO:0006782">
    <property type="term" value="P:protoporphyrinogen IX biosynthetic process"/>
    <property type="evidence" value="ECO:0007669"/>
    <property type="project" value="UniProtKB-UniPathway"/>
</dbReference>
<dbReference type="PRINTS" id="PR00073">
    <property type="entry name" value="COPRGNOXDASE"/>
</dbReference>
<dbReference type="InterPro" id="IPR001260">
    <property type="entry name" value="Coprogen_oxidase_aer"/>
</dbReference>
<evidence type="ECO:0000256" key="5">
    <source>
        <dbReference type="ARBA" id="ARBA00023002"/>
    </source>
</evidence>
<dbReference type="PANTHER" id="PTHR10755:SF0">
    <property type="entry name" value="OXYGEN-DEPENDENT COPROPORPHYRINOGEN-III OXIDASE, MITOCHONDRIAL"/>
    <property type="match status" value="1"/>
</dbReference>
<dbReference type="Gene3D" id="3.40.1500.10">
    <property type="entry name" value="Coproporphyrinogen III oxidase, aerobic"/>
    <property type="match status" value="1"/>
</dbReference>
<reference evidence="8 9" key="1">
    <citation type="journal article" date="2018" name="MBio">
        <title>Comparative Genomics Reveals the Core Gene Toolbox for the Fungus-Insect Symbiosis.</title>
        <authorList>
            <person name="Wang Y."/>
            <person name="Stata M."/>
            <person name="Wang W."/>
            <person name="Stajich J.E."/>
            <person name="White M.M."/>
            <person name="Moncalvo J.M."/>
        </authorList>
    </citation>
    <scope>NUCLEOTIDE SEQUENCE [LARGE SCALE GENOMIC DNA]</scope>
    <source>
        <strain evidence="8 9">AUS-77-4</strain>
    </source>
</reference>
<dbReference type="GO" id="GO:0004109">
    <property type="term" value="F:coproporphyrinogen oxidase activity"/>
    <property type="evidence" value="ECO:0007669"/>
    <property type="project" value="UniProtKB-EC"/>
</dbReference>
<sequence>MNSRLLSRLRFPSTKALAPKNGYLRSAFYSQQNAPSTIKKMSAGSVLALSLASATAIGGVVYYGFMDKPQKELVEYNKNVVKSQQFQRKPVELNLTPPKFDLESTEPVKKRMEKFVLALQKSLVGNLEALDQNENKKFYWDRWTREDGNGYGISCVLQDSNTFEKAGVNVSVIGGPVSKQQLDSMRARKVSPEIDEKVDYDFWVAGISTVIHPSNPMAPTSHFNYRYFELTKRGDPEHKVVTSWFGGGADLTPSYIFEEDCEHFHQTLKDASDKHDKKLYPEFKKACDEYFTIPHRNETRGIGGTFFDDLNDRPLNELFHLVFDMGFAFQNSYLPIIAKRKDMPFTEEQKLWQQIRRGRYVEFNLINDRGTKFGLFTPGARIESILMSLPLTARWEYMHKPPPGSEEEKLLNALKTPRDWVKN</sequence>
<accession>A0A2T9Z3S3</accession>
<dbReference type="AlphaFoldDB" id="A0A2T9Z3S3"/>
<dbReference type="Pfam" id="PF01218">
    <property type="entry name" value="Coprogen_oxidas"/>
    <property type="match status" value="1"/>
</dbReference>
<feature type="transmembrane region" description="Helical" evidence="7">
    <location>
        <begin position="46"/>
        <end position="65"/>
    </location>
</feature>
<dbReference type="STRING" id="61424.A0A2T9Z3S3"/>
<evidence type="ECO:0000256" key="7">
    <source>
        <dbReference type="SAM" id="Phobius"/>
    </source>
</evidence>
<organism evidence="8 9">
    <name type="scientific">Furculomyces boomerangus</name>
    <dbReference type="NCBI Taxonomy" id="61424"/>
    <lineage>
        <taxon>Eukaryota</taxon>
        <taxon>Fungi</taxon>
        <taxon>Fungi incertae sedis</taxon>
        <taxon>Zoopagomycota</taxon>
        <taxon>Kickxellomycotina</taxon>
        <taxon>Harpellomycetes</taxon>
        <taxon>Harpellales</taxon>
        <taxon>Harpellaceae</taxon>
        <taxon>Furculomyces</taxon>
    </lineage>
</organism>
<evidence type="ECO:0000313" key="8">
    <source>
        <dbReference type="EMBL" id="PVU99232.1"/>
    </source>
</evidence>
<evidence type="ECO:0000256" key="4">
    <source>
        <dbReference type="ARBA" id="ARBA00012869"/>
    </source>
</evidence>
<evidence type="ECO:0000256" key="1">
    <source>
        <dbReference type="ARBA" id="ARBA00005168"/>
    </source>
</evidence>
<name>A0A2T9Z3S3_9FUNG</name>
<evidence type="ECO:0000256" key="3">
    <source>
        <dbReference type="ARBA" id="ARBA00011738"/>
    </source>
</evidence>
<evidence type="ECO:0000256" key="6">
    <source>
        <dbReference type="ARBA" id="ARBA00023244"/>
    </source>
</evidence>